<dbReference type="AlphaFoldDB" id="A0A915CYV5"/>
<proteinExistence type="predicted"/>
<accession>A0A915CYV5</accession>
<name>A0A915CYV5_9BILA</name>
<dbReference type="Proteomes" id="UP000887574">
    <property type="component" value="Unplaced"/>
</dbReference>
<evidence type="ECO:0000313" key="2">
    <source>
        <dbReference type="WBParaSite" id="jg13726"/>
    </source>
</evidence>
<protein>
    <submittedName>
        <fullName evidence="2">Uncharacterized protein</fullName>
    </submittedName>
</protein>
<dbReference type="WBParaSite" id="jg13726">
    <property type="protein sequence ID" value="jg13726"/>
    <property type="gene ID" value="jg13726"/>
</dbReference>
<reference evidence="2" key="1">
    <citation type="submission" date="2022-11" db="UniProtKB">
        <authorList>
            <consortium name="WormBaseParasite"/>
        </authorList>
    </citation>
    <scope>IDENTIFICATION</scope>
</reference>
<sequence length="178" mass="20310">MMQDYLELEVKPNFSPQMQQDIEDLYLRAKMMKVKMSKNNNDERLAVKEATEFMDQLYARIDNFFMRQRSLRPAIKNGHELASNVVVAVGVDKNGNIDLALTTKVCAHEIMHGFGVNFDLVKGHICFEERGLMSPQKMEGQKTLSGAILEKCSIEKASYHLNRLIDGGIRKKNCLQDV</sequence>
<organism evidence="1 2">
    <name type="scientific">Ditylenchus dipsaci</name>
    <dbReference type="NCBI Taxonomy" id="166011"/>
    <lineage>
        <taxon>Eukaryota</taxon>
        <taxon>Metazoa</taxon>
        <taxon>Ecdysozoa</taxon>
        <taxon>Nematoda</taxon>
        <taxon>Chromadorea</taxon>
        <taxon>Rhabditida</taxon>
        <taxon>Tylenchina</taxon>
        <taxon>Tylenchomorpha</taxon>
        <taxon>Sphaerularioidea</taxon>
        <taxon>Anguinidae</taxon>
        <taxon>Anguininae</taxon>
        <taxon>Ditylenchus</taxon>
    </lineage>
</organism>
<keyword evidence="1" id="KW-1185">Reference proteome</keyword>
<evidence type="ECO:0000313" key="1">
    <source>
        <dbReference type="Proteomes" id="UP000887574"/>
    </source>
</evidence>